<dbReference type="Pfam" id="PF20463">
    <property type="entry name" value="PDH_C"/>
    <property type="match status" value="1"/>
</dbReference>
<evidence type="ECO:0000313" key="13">
    <source>
        <dbReference type="Proteomes" id="UP000199415"/>
    </source>
</evidence>
<dbReference type="PANTHER" id="PTHR21363">
    <property type="entry name" value="PREPHENATE DEHYDROGENASE"/>
    <property type="match status" value="1"/>
</dbReference>
<accession>A0A1G7TRU0</accession>
<feature type="region of interest" description="Disordered" evidence="10">
    <location>
        <begin position="291"/>
        <end position="325"/>
    </location>
</feature>
<evidence type="ECO:0000256" key="3">
    <source>
        <dbReference type="ARBA" id="ARBA00012068"/>
    </source>
</evidence>
<dbReference type="OrthoDB" id="9802008at2"/>
<evidence type="ECO:0000256" key="4">
    <source>
        <dbReference type="ARBA" id="ARBA00022498"/>
    </source>
</evidence>
<name>A0A1G7TRU0_9PROT</name>
<dbReference type="Gene3D" id="3.40.50.720">
    <property type="entry name" value="NAD(P)-binding Rossmann-like Domain"/>
    <property type="match status" value="1"/>
</dbReference>
<protein>
    <recommendedName>
        <fullName evidence="3">prephenate dehydrogenase</fullName>
        <ecNumber evidence="3">1.3.1.12</ecNumber>
    </recommendedName>
</protein>
<sequence>MSGQRVANRLAILGIGLIGSSLALAARRHGLVGEIVGCARSPETRRTALDLGIVDAATGDPAEAAADADIVVFATPLSAYPALAEAVSPVLKAESIVTDVGSVKQSVIRDIGPFVPDHVHFVPGHPVAGTEKSGPEAGFAELFEDRWTILTPPPGTDRDAIARITALWQGVGAMVEEMDPRHHDRVLGITSHLPHLIAYTIVSTASDLEGDERQEVIKFAAGGFRDFTRIAGSDPVMWRDIFLNNRDAVLEILQRFNEDITALQRAIRWGEGEVLAERFDRARQIRRGVIEAHQAGSFDPREPEKAAPAASDPQAPSRSGNEGER</sequence>
<evidence type="ECO:0000256" key="2">
    <source>
        <dbReference type="ARBA" id="ARBA00007964"/>
    </source>
</evidence>
<evidence type="ECO:0000256" key="7">
    <source>
        <dbReference type="ARBA" id="ARBA00023027"/>
    </source>
</evidence>
<dbReference type="GO" id="GO:0070403">
    <property type="term" value="F:NAD+ binding"/>
    <property type="evidence" value="ECO:0007669"/>
    <property type="project" value="InterPro"/>
</dbReference>
<keyword evidence="13" id="KW-1185">Reference proteome</keyword>
<dbReference type="GO" id="GO:0008977">
    <property type="term" value="F:prephenate dehydrogenase (NAD+) activity"/>
    <property type="evidence" value="ECO:0007669"/>
    <property type="project" value="UniProtKB-EC"/>
</dbReference>
<dbReference type="InterPro" id="IPR050812">
    <property type="entry name" value="Preph/Arog_dehydrog"/>
</dbReference>
<evidence type="ECO:0000256" key="1">
    <source>
        <dbReference type="ARBA" id="ARBA00005067"/>
    </source>
</evidence>
<keyword evidence="8" id="KW-0057">Aromatic amino acid biosynthesis</keyword>
<keyword evidence="5" id="KW-0028">Amino-acid biosynthesis</keyword>
<comment type="similarity">
    <text evidence="2">Belongs to the prephenate/arogenate dehydrogenase family.</text>
</comment>
<dbReference type="Gene3D" id="1.10.3660.10">
    <property type="entry name" value="6-phosphogluconate dehydrogenase C-terminal like domain"/>
    <property type="match status" value="1"/>
</dbReference>
<dbReference type="SUPFAM" id="SSF51735">
    <property type="entry name" value="NAD(P)-binding Rossmann-fold domains"/>
    <property type="match status" value="1"/>
</dbReference>
<evidence type="ECO:0000256" key="9">
    <source>
        <dbReference type="ARBA" id="ARBA00049260"/>
    </source>
</evidence>
<feature type="compositionally biased region" description="Low complexity" evidence="10">
    <location>
        <begin position="306"/>
        <end position="319"/>
    </location>
</feature>
<dbReference type="GO" id="GO:0004665">
    <property type="term" value="F:prephenate dehydrogenase (NADP+) activity"/>
    <property type="evidence" value="ECO:0007669"/>
    <property type="project" value="InterPro"/>
</dbReference>
<dbReference type="EC" id="1.3.1.12" evidence="3"/>
<dbReference type="SUPFAM" id="SSF48179">
    <property type="entry name" value="6-phosphogluconate dehydrogenase C-terminal domain-like"/>
    <property type="match status" value="1"/>
</dbReference>
<evidence type="ECO:0000259" key="11">
    <source>
        <dbReference type="PROSITE" id="PS51176"/>
    </source>
</evidence>
<evidence type="ECO:0000256" key="5">
    <source>
        <dbReference type="ARBA" id="ARBA00022605"/>
    </source>
</evidence>
<evidence type="ECO:0000256" key="10">
    <source>
        <dbReference type="SAM" id="MobiDB-lite"/>
    </source>
</evidence>
<dbReference type="FunFam" id="1.10.3660.10:FF:000003">
    <property type="entry name" value="Prephenate dehydrogenase"/>
    <property type="match status" value="1"/>
</dbReference>
<comment type="catalytic activity">
    <reaction evidence="9">
        <text>prephenate + NAD(+) = 3-(4-hydroxyphenyl)pyruvate + CO2 + NADH</text>
        <dbReference type="Rhea" id="RHEA:13869"/>
        <dbReference type="ChEBI" id="CHEBI:16526"/>
        <dbReference type="ChEBI" id="CHEBI:29934"/>
        <dbReference type="ChEBI" id="CHEBI:36242"/>
        <dbReference type="ChEBI" id="CHEBI:57540"/>
        <dbReference type="ChEBI" id="CHEBI:57945"/>
        <dbReference type="EC" id="1.3.1.12"/>
    </reaction>
</comment>
<evidence type="ECO:0000313" key="12">
    <source>
        <dbReference type="EMBL" id="SDG38026.1"/>
    </source>
</evidence>
<dbReference type="InterPro" id="IPR008927">
    <property type="entry name" value="6-PGluconate_DH-like_C_sf"/>
</dbReference>
<dbReference type="NCBIfam" id="NF005694">
    <property type="entry name" value="PRK07502.1"/>
    <property type="match status" value="1"/>
</dbReference>
<dbReference type="PANTHER" id="PTHR21363:SF0">
    <property type="entry name" value="PREPHENATE DEHYDROGENASE [NADP(+)]"/>
    <property type="match status" value="1"/>
</dbReference>
<proteinExistence type="inferred from homology"/>
<reference evidence="12 13" key="1">
    <citation type="submission" date="2016-10" db="EMBL/GenBank/DDBJ databases">
        <authorList>
            <person name="de Groot N.N."/>
        </authorList>
    </citation>
    <scope>NUCLEOTIDE SEQUENCE [LARGE SCALE GENOMIC DNA]</scope>
    <source>
        <strain evidence="12 13">DSM 25584</strain>
    </source>
</reference>
<dbReference type="STRING" id="1082479.SAMN05216241_11051"/>
<dbReference type="Pfam" id="PF02153">
    <property type="entry name" value="PDH_N"/>
    <property type="match status" value="1"/>
</dbReference>
<dbReference type="InterPro" id="IPR036291">
    <property type="entry name" value="NAD(P)-bd_dom_sf"/>
</dbReference>
<dbReference type="InterPro" id="IPR003099">
    <property type="entry name" value="Prephen_DH"/>
</dbReference>
<dbReference type="EMBL" id="FNCE01000010">
    <property type="protein sequence ID" value="SDG38026.1"/>
    <property type="molecule type" value="Genomic_DNA"/>
</dbReference>
<dbReference type="AlphaFoldDB" id="A0A1G7TRU0"/>
<gene>
    <name evidence="12" type="ORF">SAMN05216241_11051</name>
</gene>
<evidence type="ECO:0000256" key="8">
    <source>
        <dbReference type="ARBA" id="ARBA00023141"/>
    </source>
</evidence>
<dbReference type="InterPro" id="IPR046826">
    <property type="entry name" value="PDH_N"/>
</dbReference>
<dbReference type="Proteomes" id="UP000199415">
    <property type="component" value="Unassembled WGS sequence"/>
</dbReference>
<dbReference type="FunFam" id="3.40.50.720:FF:000208">
    <property type="entry name" value="Prephenate dehydrogenase"/>
    <property type="match status" value="1"/>
</dbReference>
<dbReference type="GO" id="GO:0006571">
    <property type="term" value="P:tyrosine biosynthetic process"/>
    <property type="evidence" value="ECO:0007669"/>
    <property type="project" value="UniProtKB-KW"/>
</dbReference>
<comment type="pathway">
    <text evidence="1">Amino-acid biosynthesis; L-tyrosine biosynthesis; (4-hydroxyphenyl)pyruvate from prephenate (NAD(+) route): step 1/1.</text>
</comment>
<dbReference type="RefSeq" id="WP_090021175.1">
    <property type="nucleotide sequence ID" value="NZ_FNCE01000010.1"/>
</dbReference>
<organism evidence="12 13">
    <name type="scientific">Limimonas halophila</name>
    <dbReference type="NCBI Taxonomy" id="1082479"/>
    <lineage>
        <taxon>Bacteria</taxon>
        <taxon>Pseudomonadati</taxon>
        <taxon>Pseudomonadota</taxon>
        <taxon>Alphaproteobacteria</taxon>
        <taxon>Rhodospirillales</taxon>
        <taxon>Rhodovibrionaceae</taxon>
        <taxon>Limimonas</taxon>
    </lineage>
</organism>
<dbReference type="PROSITE" id="PS51176">
    <property type="entry name" value="PDH_ADH"/>
    <property type="match status" value="1"/>
</dbReference>
<keyword evidence="7" id="KW-0520">NAD</keyword>
<keyword evidence="4" id="KW-0827">Tyrosine biosynthesis</keyword>
<keyword evidence="6" id="KW-0560">Oxidoreductase</keyword>
<feature type="domain" description="Prephenate/arogenate dehydrogenase" evidence="11">
    <location>
        <begin position="8"/>
        <end position="297"/>
    </location>
</feature>
<evidence type="ECO:0000256" key="6">
    <source>
        <dbReference type="ARBA" id="ARBA00023002"/>
    </source>
</evidence>
<dbReference type="InterPro" id="IPR046825">
    <property type="entry name" value="PDH_C"/>
</dbReference>